<keyword evidence="4" id="KW-1185">Reference proteome</keyword>
<dbReference type="Proteomes" id="UP001177140">
    <property type="component" value="Unassembled WGS sequence"/>
</dbReference>
<comment type="caution">
    <text evidence="3">The sequence shown here is derived from an EMBL/GenBank/DDBJ whole genome shotgun (WGS) entry which is preliminary data.</text>
</comment>
<dbReference type="AlphaFoldDB" id="A0AA41VPJ5"/>
<evidence type="ECO:0000313" key="4">
    <source>
        <dbReference type="Proteomes" id="UP001177140"/>
    </source>
</evidence>
<gene>
    <name evidence="3" type="ORF">MKW94_005564</name>
</gene>
<feature type="signal peptide" evidence="2">
    <location>
        <begin position="1"/>
        <end position="25"/>
    </location>
</feature>
<feature type="compositionally biased region" description="Low complexity" evidence="1">
    <location>
        <begin position="210"/>
        <end position="223"/>
    </location>
</feature>
<evidence type="ECO:0000256" key="1">
    <source>
        <dbReference type="SAM" id="MobiDB-lite"/>
    </source>
</evidence>
<evidence type="ECO:0000313" key="3">
    <source>
        <dbReference type="EMBL" id="MCL7045114.1"/>
    </source>
</evidence>
<feature type="region of interest" description="Disordered" evidence="1">
    <location>
        <begin position="204"/>
        <end position="223"/>
    </location>
</feature>
<reference evidence="3" key="1">
    <citation type="submission" date="2022-03" db="EMBL/GenBank/DDBJ databases">
        <title>A functionally conserved STORR gene fusion in Papaver species that diverged 16.8 million years ago.</title>
        <authorList>
            <person name="Catania T."/>
        </authorList>
    </citation>
    <scope>NUCLEOTIDE SEQUENCE</scope>
    <source>
        <strain evidence="3">S-191538</strain>
    </source>
</reference>
<evidence type="ECO:0000256" key="2">
    <source>
        <dbReference type="SAM" id="SignalP"/>
    </source>
</evidence>
<feature type="chain" id="PRO_5041452157" evidence="2">
    <location>
        <begin position="26"/>
        <end position="223"/>
    </location>
</feature>
<dbReference type="EMBL" id="JAJJMA010266163">
    <property type="protein sequence ID" value="MCL7045114.1"/>
    <property type="molecule type" value="Genomic_DNA"/>
</dbReference>
<name>A0AA41VPJ5_PAPNU</name>
<sequence length="223" mass="24092">MKTSRITHLLATLICIFAFTEIASAWESICARGDDYIERNFMPMPAAKCGACTTWCESKCNSIDLFMIQKECREVGTSIVDCQCCCGKVAPAPGASPTPWAVPFTGDEYNNTPLNFCPEEAKAILIPREQAKDCPFNPICAAKCKEEGRSSVFSECWGASRDFVEGTYTWNEQCCCGDLLPPTPPCDCCGCCPMDINITVSVKSGGDAKVSTPSVSSPSLISL</sequence>
<organism evidence="3 4">
    <name type="scientific">Papaver nudicaule</name>
    <name type="common">Iceland poppy</name>
    <dbReference type="NCBI Taxonomy" id="74823"/>
    <lineage>
        <taxon>Eukaryota</taxon>
        <taxon>Viridiplantae</taxon>
        <taxon>Streptophyta</taxon>
        <taxon>Embryophyta</taxon>
        <taxon>Tracheophyta</taxon>
        <taxon>Spermatophyta</taxon>
        <taxon>Magnoliopsida</taxon>
        <taxon>Ranunculales</taxon>
        <taxon>Papaveraceae</taxon>
        <taxon>Papaveroideae</taxon>
        <taxon>Papaver</taxon>
    </lineage>
</organism>
<protein>
    <submittedName>
        <fullName evidence="3">Uncharacterized protein</fullName>
    </submittedName>
</protein>
<proteinExistence type="predicted"/>
<accession>A0AA41VPJ5</accession>
<keyword evidence="2" id="KW-0732">Signal</keyword>